<reference evidence="2" key="1">
    <citation type="journal article" date="2017" name="Nature">
        <title>The genome of Chenopodium quinoa.</title>
        <authorList>
            <person name="Jarvis D.E."/>
            <person name="Ho Y.S."/>
            <person name="Lightfoot D.J."/>
            <person name="Schmoeckel S.M."/>
            <person name="Li B."/>
            <person name="Borm T.J.A."/>
            <person name="Ohyanagi H."/>
            <person name="Mineta K."/>
            <person name="Michell C.T."/>
            <person name="Saber N."/>
            <person name="Kharbatia N.M."/>
            <person name="Rupper R.R."/>
            <person name="Sharp A.R."/>
            <person name="Dally N."/>
            <person name="Boughton B.A."/>
            <person name="Woo Y.H."/>
            <person name="Gao G."/>
            <person name="Schijlen E.G.W.M."/>
            <person name="Guo X."/>
            <person name="Momin A.A."/>
            <person name="Negrao S."/>
            <person name="Al-Babili S."/>
            <person name="Gehring C."/>
            <person name="Roessner U."/>
            <person name="Jung C."/>
            <person name="Murphy K."/>
            <person name="Arold S.T."/>
            <person name="Gojobori T."/>
            <person name="van der Linden C.G."/>
            <person name="van Loo E.N."/>
            <person name="Jellen E.N."/>
            <person name="Maughan P.J."/>
            <person name="Tester M."/>
        </authorList>
    </citation>
    <scope>NUCLEOTIDE SEQUENCE [LARGE SCALE GENOMIC DNA]</scope>
    <source>
        <strain evidence="2">cv. PI 614886</strain>
    </source>
</reference>
<accession>A0A803MVX6</accession>
<evidence type="ECO:0000313" key="3">
    <source>
        <dbReference type="Proteomes" id="UP000596660"/>
    </source>
</evidence>
<evidence type="ECO:0000256" key="1">
    <source>
        <dbReference type="SAM" id="MobiDB-lite"/>
    </source>
</evidence>
<protein>
    <submittedName>
        <fullName evidence="2">Uncharacterized protein</fullName>
    </submittedName>
</protein>
<dbReference type="Proteomes" id="UP000596660">
    <property type="component" value="Unplaced"/>
</dbReference>
<feature type="compositionally biased region" description="Basic and acidic residues" evidence="1">
    <location>
        <begin position="67"/>
        <end position="87"/>
    </location>
</feature>
<feature type="compositionally biased region" description="Low complexity" evidence="1">
    <location>
        <begin position="43"/>
        <end position="55"/>
    </location>
</feature>
<sequence length="111" mass="13072">MSDTRFLENGKYFYDAKNDHGVGDDVGFHNNNNVEFANTFSRNGNEYENGNNEYETQGREGYNYYHGNDEYNVKEGREGYKPKKFPSEYDTMEEYDREQGYINGHEGEYVP</sequence>
<keyword evidence="3" id="KW-1185">Reference proteome</keyword>
<evidence type="ECO:0000313" key="2">
    <source>
        <dbReference type="EnsemblPlants" id="AUR62036053-RA:cds"/>
    </source>
</evidence>
<feature type="region of interest" description="Disordered" evidence="1">
    <location>
        <begin position="41"/>
        <end position="111"/>
    </location>
</feature>
<dbReference type="Gramene" id="AUR62036053-RA">
    <property type="protein sequence ID" value="AUR62036053-RA:cds"/>
    <property type="gene ID" value="AUR62036053"/>
</dbReference>
<dbReference type="AlphaFoldDB" id="A0A803MVX6"/>
<dbReference type="EnsemblPlants" id="AUR62036053-RA">
    <property type="protein sequence ID" value="AUR62036053-RA:cds"/>
    <property type="gene ID" value="AUR62036053"/>
</dbReference>
<name>A0A803MVX6_CHEQI</name>
<organism evidence="2 3">
    <name type="scientific">Chenopodium quinoa</name>
    <name type="common">Quinoa</name>
    <dbReference type="NCBI Taxonomy" id="63459"/>
    <lineage>
        <taxon>Eukaryota</taxon>
        <taxon>Viridiplantae</taxon>
        <taxon>Streptophyta</taxon>
        <taxon>Embryophyta</taxon>
        <taxon>Tracheophyta</taxon>
        <taxon>Spermatophyta</taxon>
        <taxon>Magnoliopsida</taxon>
        <taxon>eudicotyledons</taxon>
        <taxon>Gunneridae</taxon>
        <taxon>Pentapetalae</taxon>
        <taxon>Caryophyllales</taxon>
        <taxon>Chenopodiaceae</taxon>
        <taxon>Chenopodioideae</taxon>
        <taxon>Atripliceae</taxon>
        <taxon>Chenopodium</taxon>
    </lineage>
</organism>
<reference evidence="2" key="2">
    <citation type="submission" date="2021-03" db="UniProtKB">
        <authorList>
            <consortium name="EnsemblPlants"/>
        </authorList>
    </citation>
    <scope>IDENTIFICATION</scope>
</reference>
<proteinExistence type="predicted"/>